<keyword evidence="2" id="KW-1185">Reference proteome</keyword>
<dbReference type="OrthoDB" id="965115at2"/>
<dbReference type="RefSeq" id="WP_114408874.1">
    <property type="nucleotide sequence ID" value="NZ_QOWE01000025.1"/>
</dbReference>
<name>A0A368JH91_9BACT</name>
<dbReference type="Proteomes" id="UP000253383">
    <property type="component" value="Unassembled WGS sequence"/>
</dbReference>
<evidence type="ECO:0000313" key="1">
    <source>
        <dbReference type="EMBL" id="RCR66625.1"/>
    </source>
</evidence>
<evidence type="ECO:0000313" key="2">
    <source>
        <dbReference type="Proteomes" id="UP000253383"/>
    </source>
</evidence>
<dbReference type="AlphaFoldDB" id="A0A368JH91"/>
<comment type="caution">
    <text evidence="1">The sequence shown here is derived from an EMBL/GenBank/DDBJ whole genome shotgun (WGS) entry which is preliminary data.</text>
</comment>
<proteinExistence type="predicted"/>
<sequence length="61" mass="7114">MNDTVYVTELLRRLKTTDDPTLFDTLFTLYVYRYRQVLSNSVQFTVVEKAPLSLYTTGSDN</sequence>
<organism evidence="1 2">
    <name type="scientific">Larkinella punicea</name>
    <dbReference type="NCBI Taxonomy" id="2315727"/>
    <lineage>
        <taxon>Bacteria</taxon>
        <taxon>Pseudomonadati</taxon>
        <taxon>Bacteroidota</taxon>
        <taxon>Cytophagia</taxon>
        <taxon>Cytophagales</taxon>
        <taxon>Spirosomataceae</taxon>
        <taxon>Larkinella</taxon>
    </lineage>
</organism>
<protein>
    <submittedName>
        <fullName evidence="1">Uncharacterized protein</fullName>
    </submittedName>
</protein>
<reference evidence="1 2" key="1">
    <citation type="submission" date="2018-07" db="EMBL/GenBank/DDBJ databases">
        <title>Genome analysis of Larkinella rosea.</title>
        <authorList>
            <person name="Zhou Z."/>
            <person name="Wang G."/>
        </authorList>
    </citation>
    <scope>NUCLEOTIDE SEQUENCE [LARGE SCALE GENOMIC DNA]</scope>
    <source>
        <strain evidence="2">zzj9</strain>
    </source>
</reference>
<accession>A0A368JH91</accession>
<gene>
    <name evidence="1" type="ORF">DUE52_25315</name>
</gene>
<dbReference type="EMBL" id="QOWE01000025">
    <property type="protein sequence ID" value="RCR66625.1"/>
    <property type="molecule type" value="Genomic_DNA"/>
</dbReference>